<keyword evidence="2" id="KW-0472">Membrane</keyword>
<reference evidence="5" key="1">
    <citation type="journal article" date="2019" name="Int. J. Syst. Evol. Microbiol.">
        <title>The Global Catalogue of Microorganisms (GCM) 10K type strain sequencing project: providing services to taxonomists for standard genome sequencing and annotation.</title>
        <authorList>
            <consortium name="The Broad Institute Genomics Platform"/>
            <consortium name="The Broad Institute Genome Sequencing Center for Infectious Disease"/>
            <person name="Wu L."/>
            <person name="Ma J."/>
        </authorList>
    </citation>
    <scope>NUCLEOTIDE SEQUENCE [LARGE SCALE GENOMIC DNA]</scope>
    <source>
        <strain evidence="5">CCUG 56698</strain>
    </source>
</reference>
<keyword evidence="2" id="KW-1133">Transmembrane helix</keyword>
<organism evidence="4 5">
    <name type="scientific">Schaalia naturae</name>
    <dbReference type="NCBI Taxonomy" id="635203"/>
    <lineage>
        <taxon>Bacteria</taxon>
        <taxon>Bacillati</taxon>
        <taxon>Actinomycetota</taxon>
        <taxon>Actinomycetes</taxon>
        <taxon>Actinomycetales</taxon>
        <taxon>Actinomycetaceae</taxon>
        <taxon>Schaalia</taxon>
    </lineage>
</organism>
<dbReference type="RefSeq" id="WP_380971314.1">
    <property type="nucleotide sequence ID" value="NZ_JBHTEF010000001.1"/>
</dbReference>
<keyword evidence="2" id="KW-0812">Transmembrane</keyword>
<keyword evidence="5" id="KW-1185">Reference proteome</keyword>
<accession>A0ABW2SJQ3</accession>
<dbReference type="Gene3D" id="3.40.30.10">
    <property type="entry name" value="Glutaredoxin"/>
    <property type="match status" value="1"/>
</dbReference>
<feature type="domain" description="Thioredoxin-like fold" evidence="3">
    <location>
        <begin position="99"/>
        <end position="207"/>
    </location>
</feature>
<evidence type="ECO:0000256" key="2">
    <source>
        <dbReference type="SAM" id="Phobius"/>
    </source>
</evidence>
<gene>
    <name evidence="4" type="ORF">ACFQWG_00995</name>
</gene>
<protein>
    <submittedName>
        <fullName evidence="4">Thioredoxin domain-containing protein</fullName>
    </submittedName>
</protein>
<sequence>MAKKSTTATDATRLKAQRMREEQARKDRRTRNTIIGVVAVLVVAIVVAVALVIVNQRKAQDAAQSEQSGESAAVLGPFASGAPVLLGPDGVGTSDPSLPTLTEYFDYTCHVCANVDVMVGPQLSEKAESGAFNIAYQSVTTVGMEYQKPSTTASLIVAQKDPEHWVDFHHALLAYFQTQYNGGDGTVINDLDASFAQVKSIAADAGVSQDVISTFTEDAVDAYLTTTTNAWIALDPEGRVEQFGTPEFVRDGTSVITLSGTSADEILGSLTEGMSGSAPESGSGDQSGSSSGE</sequence>
<evidence type="ECO:0000313" key="4">
    <source>
        <dbReference type="EMBL" id="MFC7579808.1"/>
    </source>
</evidence>
<evidence type="ECO:0000256" key="1">
    <source>
        <dbReference type="SAM" id="MobiDB-lite"/>
    </source>
</evidence>
<dbReference type="EMBL" id="JBHTEF010000001">
    <property type="protein sequence ID" value="MFC7579808.1"/>
    <property type="molecule type" value="Genomic_DNA"/>
</dbReference>
<dbReference type="Pfam" id="PF13462">
    <property type="entry name" value="Thioredoxin_4"/>
    <property type="match status" value="1"/>
</dbReference>
<evidence type="ECO:0000259" key="3">
    <source>
        <dbReference type="Pfam" id="PF13462"/>
    </source>
</evidence>
<feature type="compositionally biased region" description="Low complexity" evidence="1">
    <location>
        <begin position="281"/>
        <end position="293"/>
    </location>
</feature>
<dbReference type="InterPro" id="IPR012336">
    <property type="entry name" value="Thioredoxin-like_fold"/>
</dbReference>
<feature type="transmembrane region" description="Helical" evidence="2">
    <location>
        <begin position="34"/>
        <end position="54"/>
    </location>
</feature>
<feature type="region of interest" description="Disordered" evidence="1">
    <location>
        <begin position="1"/>
        <end position="28"/>
    </location>
</feature>
<comment type="caution">
    <text evidence="4">The sequence shown here is derived from an EMBL/GenBank/DDBJ whole genome shotgun (WGS) entry which is preliminary data.</text>
</comment>
<feature type="region of interest" description="Disordered" evidence="1">
    <location>
        <begin position="269"/>
        <end position="293"/>
    </location>
</feature>
<evidence type="ECO:0000313" key="5">
    <source>
        <dbReference type="Proteomes" id="UP001596527"/>
    </source>
</evidence>
<proteinExistence type="predicted"/>
<feature type="compositionally biased region" description="Polar residues" evidence="1">
    <location>
        <begin position="1"/>
        <end position="10"/>
    </location>
</feature>
<dbReference type="Proteomes" id="UP001596527">
    <property type="component" value="Unassembled WGS sequence"/>
</dbReference>
<dbReference type="InterPro" id="IPR036249">
    <property type="entry name" value="Thioredoxin-like_sf"/>
</dbReference>
<dbReference type="SUPFAM" id="SSF52833">
    <property type="entry name" value="Thioredoxin-like"/>
    <property type="match status" value="1"/>
</dbReference>
<name>A0ABW2SJQ3_9ACTO</name>